<feature type="domain" description="PASTA" evidence="1">
    <location>
        <begin position="162"/>
        <end position="229"/>
    </location>
</feature>
<name>A0A532V5Z9_UNCT6</name>
<reference evidence="2 3" key="1">
    <citation type="submission" date="2017-06" db="EMBL/GenBank/DDBJ databases">
        <title>Novel microbial phyla capable of carbon fixation and sulfur reduction in deep-sea sediments.</title>
        <authorList>
            <person name="Huang J."/>
            <person name="Baker B."/>
            <person name="Wang Y."/>
        </authorList>
    </citation>
    <scope>NUCLEOTIDE SEQUENCE [LARGE SCALE GENOMIC DNA]</scope>
    <source>
        <strain evidence="2">B3_TA06</strain>
    </source>
</reference>
<dbReference type="Pfam" id="PF03793">
    <property type="entry name" value="PASTA"/>
    <property type="match status" value="3"/>
</dbReference>
<feature type="domain" description="PASTA" evidence="1">
    <location>
        <begin position="93"/>
        <end position="159"/>
    </location>
</feature>
<dbReference type="Gene3D" id="3.30.10.20">
    <property type="match status" value="3"/>
</dbReference>
<dbReference type="CDD" id="cd06577">
    <property type="entry name" value="PASTA_pknB"/>
    <property type="match status" value="3"/>
</dbReference>
<organism evidence="2 3">
    <name type="scientific">candidate division TA06 bacterium B3_TA06</name>
    <dbReference type="NCBI Taxonomy" id="2012487"/>
    <lineage>
        <taxon>Bacteria</taxon>
        <taxon>Bacteria division TA06</taxon>
    </lineage>
</organism>
<evidence type="ECO:0000259" key="1">
    <source>
        <dbReference type="PROSITE" id="PS51178"/>
    </source>
</evidence>
<evidence type="ECO:0000313" key="2">
    <source>
        <dbReference type="EMBL" id="TKJ42621.1"/>
    </source>
</evidence>
<comment type="caution">
    <text evidence="2">The sequence shown here is derived from an EMBL/GenBank/DDBJ whole genome shotgun (WGS) entry which is preliminary data.</text>
</comment>
<dbReference type="InterPro" id="IPR005543">
    <property type="entry name" value="PASTA_dom"/>
</dbReference>
<protein>
    <recommendedName>
        <fullName evidence="1">PASTA domain-containing protein</fullName>
    </recommendedName>
</protein>
<accession>A0A532V5Z9</accession>
<dbReference type="AlphaFoldDB" id="A0A532V5Z9"/>
<dbReference type="PROSITE" id="PS51178">
    <property type="entry name" value="PASTA"/>
    <property type="match status" value="2"/>
</dbReference>
<dbReference type="SMART" id="SM00740">
    <property type="entry name" value="PASTA"/>
    <property type="match status" value="3"/>
</dbReference>
<dbReference type="EMBL" id="NJBO01000010">
    <property type="protein sequence ID" value="TKJ42621.1"/>
    <property type="molecule type" value="Genomic_DNA"/>
</dbReference>
<gene>
    <name evidence="2" type="ORF">CEE36_06890</name>
</gene>
<sequence length="232" mass="24933">MKKSAIGALLAIVFVGLTVTGCDALRRTVEIPDLTKSTVENAKVSTEKRGLLIYVVDEIESDEVEKGLIAKQEPLPLSEVKRGSSVKVWISKGLVRVEVPAIENVAVSAARAKLSKLGLDVDVEEVYSEEIAKDFVVSSDPSPGMMVQKGTTVNLKVSMGPEPPKTAVVPKVIRMGKSSAKKKIEDAGLEAKFVYRVSTEYYEGTLYYQTPKAGSVVPIGSTVTAYIATVLD</sequence>
<dbReference type="Proteomes" id="UP000317778">
    <property type="component" value="Unassembled WGS sequence"/>
</dbReference>
<dbReference type="PROSITE" id="PS51257">
    <property type="entry name" value="PROKAR_LIPOPROTEIN"/>
    <property type="match status" value="1"/>
</dbReference>
<evidence type="ECO:0000313" key="3">
    <source>
        <dbReference type="Proteomes" id="UP000317778"/>
    </source>
</evidence>
<proteinExistence type="predicted"/>